<feature type="active site" description="Proton acceptor" evidence="1">
    <location>
        <position position="246"/>
    </location>
</feature>
<dbReference type="PANTHER" id="PTHR23257:SF958">
    <property type="entry name" value="SERINE_THREONINE-PROTEIN KINASE WNK4"/>
    <property type="match status" value="1"/>
</dbReference>
<evidence type="ECO:0000259" key="3">
    <source>
        <dbReference type="PROSITE" id="PS50011"/>
    </source>
</evidence>
<keyword evidence="2" id="KW-0479">Metal-binding</keyword>
<dbReference type="InterPro" id="IPR050167">
    <property type="entry name" value="Ser_Thr_protein_kinase"/>
</dbReference>
<keyword evidence="5" id="KW-1185">Reference proteome</keyword>
<gene>
    <name evidence="4" type="ORF">ACHAWO_006119</name>
</gene>
<evidence type="ECO:0000256" key="1">
    <source>
        <dbReference type="PIRSR" id="PIRSR000615-1"/>
    </source>
</evidence>
<feature type="binding site" evidence="2">
    <location>
        <position position="251"/>
    </location>
    <ligand>
        <name>Mg(2+)</name>
        <dbReference type="ChEBI" id="CHEBI:18420"/>
    </ligand>
</feature>
<dbReference type="Pfam" id="PF00069">
    <property type="entry name" value="Pkinase"/>
    <property type="match status" value="1"/>
</dbReference>
<accession>A0ABD3MTA5</accession>
<dbReference type="SUPFAM" id="SSF56112">
    <property type="entry name" value="Protein kinase-like (PK-like)"/>
    <property type="match status" value="1"/>
</dbReference>
<sequence length="409" mass="46641">MGDRMIGRFTESALLAKAKEVVEEKSKASSIFDEDAEKALPRFKMSELKLGKVLGRGGFCIVSEIAQFNLQPNSPLDKHANGHDGLIDEEEDEFGELRYDGVVVQDRSFMNRRCLRKGKFARYAIKTLSEECLNDPERYVGGVIDLAVESRFLSVIRHPNIIKMRAISDGNMYDRGFFVILDRLYETLTLKIADWKKKEAKSKGMGKLMDMKGKKKKKVFTERLLCVYDLSTALEYLHSHRIIYRDLKPDNIGFDVRGDVKIFDFGLAREFPPDNMLVGGTYQMSGKTGSLRYMAPEVALEGPYNETVDVYSLAIMAWQIFSMTTPFSGYSIAMHNDLVITKGYRPKLDPKWGSTINNLLTISWSKNIQDRPKMKEVTKMLREEVNKHEDDIEDFGQIDASSRTINSDV</sequence>
<dbReference type="InterPro" id="IPR011009">
    <property type="entry name" value="Kinase-like_dom_sf"/>
</dbReference>
<dbReference type="PANTHER" id="PTHR23257">
    <property type="entry name" value="SERINE-THREONINE PROTEIN KINASE"/>
    <property type="match status" value="1"/>
</dbReference>
<dbReference type="PROSITE" id="PS50011">
    <property type="entry name" value="PROTEIN_KINASE_DOM"/>
    <property type="match status" value="1"/>
</dbReference>
<feature type="binding site" evidence="2">
    <location>
        <position position="264"/>
    </location>
    <ligand>
        <name>Mg(2+)</name>
        <dbReference type="ChEBI" id="CHEBI:18420"/>
    </ligand>
</feature>
<evidence type="ECO:0000313" key="5">
    <source>
        <dbReference type="Proteomes" id="UP001530400"/>
    </source>
</evidence>
<comment type="caution">
    <text evidence="4">The sequence shown here is derived from an EMBL/GenBank/DDBJ whole genome shotgun (WGS) entry which is preliminary data.</text>
</comment>
<evidence type="ECO:0000313" key="4">
    <source>
        <dbReference type="EMBL" id="KAL3766091.1"/>
    </source>
</evidence>
<proteinExistence type="predicted"/>
<dbReference type="InterPro" id="IPR000719">
    <property type="entry name" value="Prot_kinase_dom"/>
</dbReference>
<dbReference type="Proteomes" id="UP001530400">
    <property type="component" value="Unassembled WGS sequence"/>
</dbReference>
<dbReference type="AlphaFoldDB" id="A0ABD3MTA5"/>
<dbReference type="EMBL" id="JALLPJ020001391">
    <property type="protein sequence ID" value="KAL3766091.1"/>
    <property type="molecule type" value="Genomic_DNA"/>
</dbReference>
<keyword evidence="2" id="KW-0460">Magnesium</keyword>
<dbReference type="SMART" id="SM00220">
    <property type="entry name" value="S_TKc"/>
    <property type="match status" value="1"/>
</dbReference>
<protein>
    <recommendedName>
        <fullName evidence="3">Protein kinase domain-containing protein</fullName>
    </recommendedName>
</protein>
<name>A0ABD3MTA5_9STRA</name>
<evidence type="ECO:0000256" key="2">
    <source>
        <dbReference type="PIRSR" id="PIRSR000615-3"/>
    </source>
</evidence>
<feature type="domain" description="Protein kinase" evidence="3">
    <location>
        <begin position="48"/>
        <end position="385"/>
    </location>
</feature>
<organism evidence="4 5">
    <name type="scientific">Cyclotella atomus</name>
    <dbReference type="NCBI Taxonomy" id="382360"/>
    <lineage>
        <taxon>Eukaryota</taxon>
        <taxon>Sar</taxon>
        <taxon>Stramenopiles</taxon>
        <taxon>Ochrophyta</taxon>
        <taxon>Bacillariophyta</taxon>
        <taxon>Coscinodiscophyceae</taxon>
        <taxon>Thalassiosirophycidae</taxon>
        <taxon>Stephanodiscales</taxon>
        <taxon>Stephanodiscaceae</taxon>
        <taxon>Cyclotella</taxon>
    </lineage>
</organism>
<reference evidence="4 5" key="1">
    <citation type="submission" date="2024-10" db="EMBL/GenBank/DDBJ databases">
        <title>Updated reference genomes for cyclostephanoid diatoms.</title>
        <authorList>
            <person name="Roberts W.R."/>
            <person name="Alverson A.J."/>
        </authorList>
    </citation>
    <scope>NUCLEOTIDE SEQUENCE [LARGE SCALE GENOMIC DNA]</scope>
    <source>
        <strain evidence="4 5">AJA010-31</strain>
    </source>
</reference>
<dbReference type="Gene3D" id="1.10.510.10">
    <property type="entry name" value="Transferase(Phosphotransferase) domain 1"/>
    <property type="match status" value="1"/>
</dbReference>